<evidence type="ECO:0000256" key="3">
    <source>
        <dbReference type="ARBA" id="ARBA00022692"/>
    </source>
</evidence>
<feature type="transmembrane region" description="Helical" evidence="6">
    <location>
        <begin position="34"/>
        <end position="52"/>
    </location>
</feature>
<dbReference type="InterPro" id="IPR050833">
    <property type="entry name" value="Poly_Biosynth_Transport"/>
</dbReference>
<feature type="transmembrane region" description="Helical" evidence="6">
    <location>
        <begin position="7"/>
        <end position="28"/>
    </location>
</feature>
<comment type="subcellular location">
    <subcellularLocation>
        <location evidence="1">Cell membrane</location>
        <topology evidence="1">Multi-pass membrane protein</topology>
    </subcellularLocation>
</comment>
<dbReference type="PANTHER" id="PTHR30250">
    <property type="entry name" value="PST FAMILY PREDICTED COLANIC ACID TRANSPORTER"/>
    <property type="match status" value="1"/>
</dbReference>
<feature type="transmembrane region" description="Helical" evidence="6">
    <location>
        <begin position="435"/>
        <end position="454"/>
    </location>
</feature>
<evidence type="ECO:0008006" key="9">
    <source>
        <dbReference type="Google" id="ProtNLM"/>
    </source>
</evidence>
<organism evidence="7 8">
    <name type="scientific">Haloarcula pellucida</name>
    <dbReference type="NCBI Taxonomy" id="1427151"/>
    <lineage>
        <taxon>Archaea</taxon>
        <taxon>Methanobacteriati</taxon>
        <taxon>Methanobacteriota</taxon>
        <taxon>Stenosarchaea group</taxon>
        <taxon>Halobacteria</taxon>
        <taxon>Halobacteriales</taxon>
        <taxon>Haloarculaceae</taxon>
        <taxon>Haloarcula</taxon>
    </lineage>
</organism>
<feature type="transmembrane region" description="Helical" evidence="6">
    <location>
        <begin position="373"/>
        <end position="396"/>
    </location>
</feature>
<accession>A0A830GKM6</accession>
<dbReference type="GO" id="GO:0005886">
    <property type="term" value="C:plasma membrane"/>
    <property type="evidence" value="ECO:0007669"/>
    <property type="project" value="UniProtKB-SubCell"/>
</dbReference>
<evidence type="ECO:0000313" key="7">
    <source>
        <dbReference type="EMBL" id="GGN91996.1"/>
    </source>
</evidence>
<feature type="transmembrane region" description="Helical" evidence="6">
    <location>
        <begin position="408"/>
        <end position="429"/>
    </location>
</feature>
<dbReference type="AlphaFoldDB" id="A0A830GKM6"/>
<feature type="transmembrane region" description="Helical" evidence="6">
    <location>
        <begin position="209"/>
        <end position="234"/>
    </location>
</feature>
<feature type="transmembrane region" description="Helical" evidence="6">
    <location>
        <begin position="348"/>
        <end position="367"/>
    </location>
</feature>
<dbReference type="Pfam" id="PF13440">
    <property type="entry name" value="Polysacc_synt_3"/>
    <property type="match status" value="1"/>
</dbReference>
<dbReference type="PANTHER" id="PTHR30250:SF11">
    <property type="entry name" value="O-ANTIGEN TRANSPORTER-RELATED"/>
    <property type="match status" value="1"/>
</dbReference>
<feature type="transmembrane region" description="Helical" evidence="6">
    <location>
        <begin position="109"/>
        <end position="130"/>
    </location>
</feature>
<evidence type="ECO:0000256" key="4">
    <source>
        <dbReference type="ARBA" id="ARBA00022989"/>
    </source>
</evidence>
<gene>
    <name evidence="7" type="ORF">GCM10009030_15700</name>
</gene>
<evidence type="ECO:0000313" key="8">
    <source>
        <dbReference type="Proteomes" id="UP000605784"/>
    </source>
</evidence>
<evidence type="ECO:0000256" key="2">
    <source>
        <dbReference type="ARBA" id="ARBA00022475"/>
    </source>
</evidence>
<keyword evidence="5 6" id="KW-0472">Membrane</keyword>
<evidence type="ECO:0000256" key="5">
    <source>
        <dbReference type="ARBA" id="ARBA00023136"/>
    </source>
</evidence>
<dbReference type="RefSeq" id="WP_188996187.1">
    <property type="nucleotide sequence ID" value="NZ_BMOU01000002.1"/>
</dbReference>
<name>A0A830GKM6_9EURY</name>
<feature type="transmembrane region" description="Helical" evidence="6">
    <location>
        <begin position="313"/>
        <end position="336"/>
    </location>
</feature>
<keyword evidence="4 6" id="KW-1133">Transmembrane helix</keyword>
<keyword evidence="3 6" id="KW-0812">Transmembrane</keyword>
<dbReference type="EMBL" id="BMOU01000002">
    <property type="protein sequence ID" value="GGN91996.1"/>
    <property type="molecule type" value="Genomic_DNA"/>
</dbReference>
<evidence type="ECO:0000256" key="6">
    <source>
        <dbReference type="SAM" id="Phobius"/>
    </source>
</evidence>
<proteinExistence type="predicted"/>
<sequence>MRIGRSATTLFLANAGKALLLFAGTAYFSQVLGGAGFAPAILFEALLGLLSIPADMGLRGAVEKRISEGDRAGVVVATSLVLKTVPLLLVGGVVLLFRGQIAAYLGAPLASLLVLTLAVQEAALVCTAAVRGELRVSASASIMFSKYAGWVGIGVVLVQFGYGALAPVYGLLGGNVVALLWAVATLRATPGRPAVATARSLVRYARYNVVSDIGGYAYNWIDVLVLGLFVAPASVTAYEIAWRVSMTVMTFSAALSDTIFPQISAWDADGSKRRIEQLLPHMLALSIFVAVPSFFGALLYADAILAFVFAPEYTIAAVALVVLMGEKVFQSVHAVLGRTLQAIDRPDLAAMATVLAIAVNVVFNVVLIQAYGIVGAAAATALSFLLNTVAHGYFVAQFLSIEIPARQIAHSVLSAVAMTAGLLLVRQTFGVTTPLALVGNIFLGGFLYVVAMLLSRRVRWTVRYSFRAGESV</sequence>
<reference evidence="7" key="2">
    <citation type="submission" date="2020-09" db="EMBL/GenBank/DDBJ databases">
        <authorList>
            <person name="Sun Q."/>
            <person name="Ohkuma M."/>
        </authorList>
    </citation>
    <scope>NUCLEOTIDE SEQUENCE</scope>
    <source>
        <strain evidence="7">JCM 17820</strain>
    </source>
</reference>
<evidence type="ECO:0000256" key="1">
    <source>
        <dbReference type="ARBA" id="ARBA00004651"/>
    </source>
</evidence>
<reference evidence="7" key="1">
    <citation type="journal article" date="2014" name="Int. J. Syst. Evol. Microbiol.">
        <title>Complete genome sequence of Corynebacterium casei LMG S-19264T (=DSM 44701T), isolated from a smear-ripened cheese.</title>
        <authorList>
            <consortium name="US DOE Joint Genome Institute (JGI-PGF)"/>
            <person name="Walter F."/>
            <person name="Albersmeier A."/>
            <person name="Kalinowski J."/>
            <person name="Ruckert C."/>
        </authorList>
    </citation>
    <scope>NUCLEOTIDE SEQUENCE</scope>
    <source>
        <strain evidence="7">JCM 17820</strain>
    </source>
</reference>
<protein>
    <recommendedName>
        <fullName evidence="9">Membrane protein involved in the export of O-antigen and teichoic acid</fullName>
    </recommendedName>
</protein>
<dbReference type="Proteomes" id="UP000605784">
    <property type="component" value="Unassembled WGS sequence"/>
</dbReference>
<feature type="transmembrane region" description="Helical" evidence="6">
    <location>
        <begin position="142"/>
        <end position="162"/>
    </location>
</feature>
<feature type="transmembrane region" description="Helical" evidence="6">
    <location>
        <begin position="281"/>
        <end position="301"/>
    </location>
</feature>
<keyword evidence="2" id="KW-1003">Cell membrane</keyword>
<comment type="caution">
    <text evidence="7">The sequence shown here is derived from an EMBL/GenBank/DDBJ whole genome shotgun (WGS) entry which is preliminary data.</text>
</comment>
<feature type="transmembrane region" description="Helical" evidence="6">
    <location>
        <begin position="73"/>
        <end position="97"/>
    </location>
</feature>
<keyword evidence="8" id="KW-1185">Reference proteome</keyword>